<dbReference type="EMBL" id="JAWQEG010001253">
    <property type="protein sequence ID" value="KAK3881116.1"/>
    <property type="molecule type" value="Genomic_DNA"/>
</dbReference>
<protein>
    <recommendedName>
        <fullName evidence="3">BZIP domain-containing protein</fullName>
    </recommendedName>
</protein>
<gene>
    <name evidence="4" type="ORF">Pcinc_014405</name>
</gene>
<dbReference type="AlphaFoldDB" id="A0AAE1FX05"/>
<dbReference type="CDD" id="cd14686">
    <property type="entry name" value="bZIP"/>
    <property type="match status" value="1"/>
</dbReference>
<organism evidence="4 5">
    <name type="scientific">Petrolisthes cinctipes</name>
    <name type="common">Flat porcelain crab</name>
    <dbReference type="NCBI Taxonomy" id="88211"/>
    <lineage>
        <taxon>Eukaryota</taxon>
        <taxon>Metazoa</taxon>
        <taxon>Ecdysozoa</taxon>
        <taxon>Arthropoda</taxon>
        <taxon>Crustacea</taxon>
        <taxon>Multicrustacea</taxon>
        <taxon>Malacostraca</taxon>
        <taxon>Eumalacostraca</taxon>
        <taxon>Eucarida</taxon>
        <taxon>Decapoda</taxon>
        <taxon>Pleocyemata</taxon>
        <taxon>Anomura</taxon>
        <taxon>Galatheoidea</taxon>
        <taxon>Porcellanidae</taxon>
        <taxon>Petrolisthes</taxon>
    </lineage>
</organism>
<reference evidence="4" key="1">
    <citation type="submission" date="2023-10" db="EMBL/GenBank/DDBJ databases">
        <title>Genome assemblies of two species of porcelain crab, Petrolisthes cinctipes and Petrolisthes manimaculis (Anomura: Porcellanidae).</title>
        <authorList>
            <person name="Angst P."/>
        </authorList>
    </citation>
    <scope>NUCLEOTIDE SEQUENCE</scope>
    <source>
        <strain evidence="4">PB745_01</strain>
        <tissue evidence="4">Gill</tissue>
    </source>
</reference>
<name>A0AAE1FX05_PETCI</name>
<feature type="region of interest" description="Disordered" evidence="2">
    <location>
        <begin position="1"/>
        <end position="40"/>
    </location>
</feature>
<evidence type="ECO:0000313" key="5">
    <source>
        <dbReference type="Proteomes" id="UP001286313"/>
    </source>
</evidence>
<comment type="caution">
    <text evidence="4">The sequence shown here is derived from an EMBL/GenBank/DDBJ whole genome shotgun (WGS) entry which is preliminary data.</text>
</comment>
<evidence type="ECO:0000313" key="4">
    <source>
        <dbReference type="EMBL" id="KAK3881116.1"/>
    </source>
</evidence>
<feature type="domain" description="BZIP" evidence="3">
    <location>
        <begin position="335"/>
        <end position="398"/>
    </location>
</feature>
<dbReference type="PROSITE" id="PS50217">
    <property type="entry name" value="BZIP"/>
    <property type="match status" value="1"/>
</dbReference>
<feature type="region of interest" description="Disordered" evidence="2">
    <location>
        <begin position="273"/>
        <end position="319"/>
    </location>
</feature>
<keyword evidence="5" id="KW-1185">Reference proteome</keyword>
<sequence length="406" mass="44722">MEKKNNGKFGGARSKGPREVLSASPAPPSPQSFLTPSLDLSGQPYDVNGLRQALWNNQYLPPTDYTVSSNHHSLNSGLTTDHSLNSGLTTDHSLNSGLTSTGFSPDSGLTFTDHSLDSGLEVNHDYGLTSTNVNSHPDIDFDLISYVLDEESNTSQESVENERWTPGDEWSLESQLKQTSVIYYQDQMGAVGGTTMGALTSSVLPGTSDQLGAVGGTTTGHLTSSVLSEARDQFGTVGNTTLENLTSTVLPGTRDHFTFHDVDENDPASPYIQHHPSTSHGLAFNPSSTLEETSDLPQYQGTDTAMPLPGPAMVPRDGRKGYQHRYTRQYLPEGPEKQLRQRQLNNEASRLRNKKKKEEREQLQKELELLQQNNADLKSRYAQLKLLHQKFPQLLTKVLGKPPQYR</sequence>
<proteinExistence type="predicted"/>
<feature type="compositionally biased region" description="Polar residues" evidence="2">
    <location>
        <begin position="275"/>
        <end position="303"/>
    </location>
</feature>
<dbReference type="GO" id="GO:0003700">
    <property type="term" value="F:DNA-binding transcription factor activity"/>
    <property type="evidence" value="ECO:0007669"/>
    <property type="project" value="InterPro"/>
</dbReference>
<keyword evidence="1" id="KW-0175">Coiled coil</keyword>
<evidence type="ECO:0000256" key="1">
    <source>
        <dbReference type="SAM" id="Coils"/>
    </source>
</evidence>
<feature type="coiled-coil region" evidence="1">
    <location>
        <begin position="341"/>
        <end position="387"/>
    </location>
</feature>
<evidence type="ECO:0000259" key="3">
    <source>
        <dbReference type="PROSITE" id="PS50217"/>
    </source>
</evidence>
<accession>A0AAE1FX05</accession>
<dbReference type="Proteomes" id="UP001286313">
    <property type="component" value="Unassembled WGS sequence"/>
</dbReference>
<dbReference type="InterPro" id="IPR004827">
    <property type="entry name" value="bZIP"/>
</dbReference>
<evidence type="ECO:0000256" key="2">
    <source>
        <dbReference type="SAM" id="MobiDB-lite"/>
    </source>
</evidence>